<keyword evidence="2" id="KW-1185">Reference proteome</keyword>
<dbReference type="RefSeq" id="WP_170139138.1">
    <property type="nucleotide sequence ID" value="NZ_FNGW01000014.1"/>
</dbReference>
<dbReference type="AlphaFoldDB" id="A0A1G9U281"/>
<accession>A0A1G9U281</accession>
<dbReference type="STRING" id="1121325.SAMN04515677_11456"/>
<gene>
    <name evidence="1" type="ORF">SAMN04515677_11456</name>
</gene>
<organism evidence="1 2">
    <name type="scientific">Romboutsia lituseburensis DSM 797</name>
    <dbReference type="NCBI Taxonomy" id="1121325"/>
    <lineage>
        <taxon>Bacteria</taxon>
        <taxon>Bacillati</taxon>
        <taxon>Bacillota</taxon>
        <taxon>Clostridia</taxon>
        <taxon>Peptostreptococcales</taxon>
        <taxon>Peptostreptococcaceae</taxon>
        <taxon>Romboutsia</taxon>
    </lineage>
</organism>
<evidence type="ECO:0000313" key="2">
    <source>
        <dbReference type="Proteomes" id="UP000199068"/>
    </source>
</evidence>
<reference evidence="1 2" key="1">
    <citation type="submission" date="2016-10" db="EMBL/GenBank/DDBJ databases">
        <authorList>
            <person name="de Groot N.N."/>
        </authorList>
    </citation>
    <scope>NUCLEOTIDE SEQUENCE [LARGE SCALE GENOMIC DNA]</scope>
    <source>
        <strain evidence="1 2">DSM 797</strain>
    </source>
</reference>
<sequence length="52" mass="6175">MEIPIHERHVVIEKAWNIMKEKEVDPLTAITIAEEEIENQKKKDKLGEKNYD</sequence>
<dbReference type="EMBL" id="FNGW01000014">
    <property type="protein sequence ID" value="SDM53923.1"/>
    <property type="molecule type" value="Genomic_DNA"/>
</dbReference>
<protein>
    <submittedName>
        <fullName evidence="1">Uncharacterized protein</fullName>
    </submittedName>
</protein>
<proteinExistence type="predicted"/>
<name>A0A1G9U281_9FIRM</name>
<evidence type="ECO:0000313" key="1">
    <source>
        <dbReference type="EMBL" id="SDM53923.1"/>
    </source>
</evidence>
<dbReference type="Proteomes" id="UP000199068">
    <property type="component" value="Unassembled WGS sequence"/>
</dbReference>